<feature type="transmembrane region" description="Helical" evidence="2">
    <location>
        <begin position="212"/>
        <end position="235"/>
    </location>
</feature>
<feature type="transmembrane region" description="Helical" evidence="2">
    <location>
        <begin position="356"/>
        <end position="378"/>
    </location>
</feature>
<evidence type="ECO:0000313" key="4">
    <source>
        <dbReference type="Proteomes" id="UP000656804"/>
    </source>
</evidence>
<feature type="transmembrane region" description="Helical" evidence="2">
    <location>
        <begin position="126"/>
        <end position="147"/>
    </location>
</feature>
<feature type="transmembrane region" description="Helical" evidence="2">
    <location>
        <begin position="807"/>
        <end position="825"/>
    </location>
</feature>
<protein>
    <submittedName>
        <fullName evidence="3">Uncharacterized protein</fullName>
    </submittedName>
</protein>
<feature type="transmembrane region" description="Helical" evidence="2">
    <location>
        <begin position="685"/>
        <end position="702"/>
    </location>
</feature>
<feature type="transmembrane region" description="Helical" evidence="2">
    <location>
        <begin position="1116"/>
        <end position="1133"/>
    </location>
</feature>
<feature type="transmembrane region" description="Helical" evidence="2">
    <location>
        <begin position="879"/>
        <end position="901"/>
    </location>
</feature>
<sequence>MSETDDEGPAVPRLLADPTRCPECDSLLEGATTCRRCRLPLDPPAAVDLFAALTEADRHLGLLREERTRRDDLARARAAGDPAPTAAPAPVAAPAPAPLPVYPTATPTPVTPRERPGLSGLTVPRILFVLAAASLLVGAAVFMAVTWTHLGVGGQTTILLAATAAAGWGSHFTGRRGLRGAAEALAAVTSGLACFDALGAVSAGWLGSLDAAGVGAVVSSALAASGLVLGAAQILRHTGDVLVTHQVSTGAGLSALAVSVVAGLDTYAGQVTTTALSCVALAALSSLVAGRRLVVTQTIWLLATTWAGLGVPACAAYELAQQPSWTGWAARGGLWGLGVAVAATVIAATPRQPRALRVVAAGVVGVSVVPTITGPLLAHSVATFAAALGATVIVTGGLLRVAGGRVLVTAGGRAALACWSVVVALPMVLLTAGTAALTLSWTTWWSTTRITTLPADDRRFDGLTATDLTLLLVGVPVALAVGWLLVLPRRRGWLVTAAAVIVLPLTAWALLLGAPLLLASTVWAVVALGALALQSRGTPAADLRTAASVAASAAALGIGVTSLPATLLASCAALLVVVVPLLRGRIGAGRPGLLAGLTVVPLTTWASAALLATPDSPAPAPLHPLPAFVAVTLAAAVLIGVATARIARRRDGERRRGAIALGASLALLASSVVGVLALASADQSLLTLATLGVGVATAAGWAGRRLATWASLSIAAMVPALTLTRFLVDLLAVETFGSGLGDRLAVATPEEFGALPLAALAVAAACLPGDHLRHGVSGLAGRARSIAVPTVAVLDGVALAGVGLPRALVVAVLATTAVALTVLAVRRTTGAALLIGSGVLAAVALVGASADQLLLTLTLSALTAGAVGAALVGERAVTLATEVAGAAGAALVTATTLAWFAQAGLPARWAALPVLVLAAVVVGVGATRGGTRLSLELAVGASSAVAAFYSITSALDLGGEANLVASVYLAVAGAALSAHALAHVERHVLGWVASAMLTGSTWLRLVDADITTPEAYTLPAAVALLVFGVLKMRQDAALSTRRALSAGLVLATVPSLLLTWTDPLSLRALLLGAATFAMVVLGVQKRWSQPLVVGALVGGAVVLRESAPWLGAGPQWIPFVSAGLVLGALAITWEARLADVRRAAAYVGRLR</sequence>
<name>A0A930V0S1_9ACTN</name>
<reference evidence="3" key="1">
    <citation type="submission" date="2020-11" db="EMBL/GenBank/DDBJ databases">
        <title>Nocardioides sp. CBS4Y-1, whole genome shotgun sequence.</title>
        <authorList>
            <person name="Tuo L."/>
        </authorList>
    </citation>
    <scope>NUCLEOTIDE SEQUENCE</scope>
    <source>
        <strain evidence="3">CBS4Y-1</strain>
    </source>
</reference>
<feature type="transmembrane region" description="Helical" evidence="2">
    <location>
        <begin position="384"/>
        <end position="402"/>
    </location>
</feature>
<keyword evidence="2" id="KW-0472">Membrane</keyword>
<dbReference type="AlphaFoldDB" id="A0A930V0S1"/>
<evidence type="ECO:0000256" key="1">
    <source>
        <dbReference type="SAM" id="MobiDB-lite"/>
    </source>
</evidence>
<feature type="transmembrane region" description="Helical" evidence="2">
    <location>
        <begin position="299"/>
        <end position="320"/>
    </location>
</feature>
<feature type="transmembrane region" description="Helical" evidence="2">
    <location>
        <begin position="907"/>
        <end position="926"/>
    </location>
</feature>
<keyword evidence="2" id="KW-1133">Transmembrane helix</keyword>
<proteinExistence type="predicted"/>
<keyword evidence="4" id="KW-1185">Reference proteome</keyword>
<dbReference type="RefSeq" id="WP_194504526.1">
    <property type="nucleotide sequence ID" value="NZ_JADIVZ010000010.1"/>
</dbReference>
<feature type="transmembrane region" description="Helical" evidence="2">
    <location>
        <begin position="468"/>
        <end position="486"/>
    </location>
</feature>
<feature type="region of interest" description="Disordered" evidence="1">
    <location>
        <begin position="73"/>
        <end position="95"/>
    </location>
</feature>
<feature type="transmembrane region" description="Helical" evidence="2">
    <location>
        <begin position="1011"/>
        <end position="1030"/>
    </location>
</feature>
<feature type="transmembrane region" description="Helical" evidence="2">
    <location>
        <begin position="565"/>
        <end position="582"/>
    </location>
</feature>
<feature type="transmembrane region" description="Helical" evidence="2">
    <location>
        <begin position="153"/>
        <end position="172"/>
    </location>
</feature>
<organism evidence="3 4">
    <name type="scientific">Nocardioides acrostichi</name>
    <dbReference type="NCBI Taxonomy" id="2784339"/>
    <lineage>
        <taxon>Bacteria</taxon>
        <taxon>Bacillati</taxon>
        <taxon>Actinomycetota</taxon>
        <taxon>Actinomycetes</taxon>
        <taxon>Propionibacteriales</taxon>
        <taxon>Nocardioidaceae</taxon>
        <taxon>Nocardioides</taxon>
    </lineage>
</organism>
<evidence type="ECO:0000256" key="2">
    <source>
        <dbReference type="SAM" id="Phobius"/>
    </source>
</evidence>
<dbReference type="InterPro" id="IPR058062">
    <property type="entry name" value="SCO7613_C"/>
</dbReference>
<feature type="transmembrane region" description="Helical" evidence="2">
    <location>
        <begin position="1066"/>
        <end position="1083"/>
    </location>
</feature>
<feature type="transmembrane region" description="Helical" evidence="2">
    <location>
        <begin position="854"/>
        <end position="872"/>
    </location>
</feature>
<dbReference type="NCBIfam" id="NF047321">
    <property type="entry name" value="SCO7613_CTERM"/>
    <property type="match status" value="1"/>
</dbReference>
<feature type="transmembrane region" description="Helical" evidence="2">
    <location>
        <begin position="658"/>
        <end position="679"/>
    </location>
</feature>
<evidence type="ECO:0000313" key="3">
    <source>
        <dbReference type="EMBL" id="MBF4163272.1"/>
    </source>
</evidence>
<feature type="transmembrane region" description="Helical" evidence="2">
    <location>
        <begin position="1090"/>
        <end position="1110"/>
    </location>
</feature>
<feature type="transmembrane region" description="Helical" evidence="2">
    <location>
        <begin position="709"/>
        <end position="732"/>
    </location>
</feature>
<feature type="transmembrane region" description="Helical" evidence="2">
    <location>
        <begin position="184"/>
        <end position="206"/>
    </location>
</feature>
<dbReference type="Proteomes" id="UP000656804">
    <property type="component" value="Unassembled WGS sequence"/>
</dbReference>
<feature type="transmembrane region" description="Helical" evidence="2">
    <location>
        <begin position="594"/>
        <end position="613"/>
    </location>
</feature>
<feature type="transmembrane region" description="Helical" evidence="2">
    <location>
        <begin position="242"/>
        <end position="261"/>
    </location>
</feature>
<feature type="transmembrane region" description="Helical" evidence="2">
    <location>
        <begin position="493"/>
        <end position="511"/>
    </location>
</feature>
<feature type="transmembrane region" description="Helical" evidence="2">
    <location>
        <begin position="332"/>
        <end position="349"/>
    </location>
</feature>
<feature type="transmembrane region" description="Helical" evidence="2">
    <location>
        <begin position="832"/>
        <end position="848"/>
    </location>
</feature>
<keyword evidence="2" id="KW-0812">Transmembrane</keyword>
<feature type="transmembrane region" description="Helical" evidence="2">
    <location>
        <begin position="267"/>
        <end position="287"/>
    </location>
</feature>
<feature type="transmembrane region" description="Helical" evidence="2">
    <location>
        <begin position="933"/>
        <end position="951"/>
    </location>
</feature>
<accession>A0A930V0S1</accession>
<feature type="transmembrane region" description="Helical" evidence="2">
    <location>
        <begin position="963"/>
        <end position="981"/>
    </location>
</feature>
<feature type="transmembrane region" description="Helical" evidence="2">
    <location>
        <begin position="988"/>
        <end position="1005"/>
    </location>
</feature>
<dbReference type="EMBL" id="JADIVZ010000010">
    <property type="protein sequence ID" value="MBF4163272.1"/>
    <property type="molecule type" value="Genomic_DNA"/>
</dbReference>
<gene>
    <name evidence="3" type="ORF">ISG29_16390</name>
</gene>
<feature type="transmembrane region" description="Helical" evidence="2">
    <location>
        <begin position="1042"/>
        <end position="1060"/>
    </location>
</feature>
<feature type="transmembrane region" description="Helical" evidence="2">
    <location>
        <begin position="625"/>
        <end position="646"/>
    </location>
</feature>
<comment type="caution">
    <text evidence="3">The sequence shown here is derived from an EMBL/GenBank/DDBJ whole genome shotgun (WGS) entry which is preliminary data.</text>
</comment>
<feature type="transmembrane region" description="Helical" evidence="2">
    <location>
        <begin position="414"/>
        <end position="439"/>
    </location>
</feature>
<feature type="compositionally biased region" description="Pro residues" evidence="1">
    <location>
        <begin position="85"/>
        <end position="95"/>
    </location>
</feature>